<gene>
    <name evidence="2" type="ORF">J2S17_005292</name>
</gene>
<feature type="domain" description="HTH LytTR-type" evidence="1">
    <location>
        <begin position="4"/>
        <end position="110"/>
    </location>
</feature>
<dbReference type="PROSITE" id="PS50930">
    <property type="entry name" value="HTH_LYTTR"/>
    <property type="match status" value="1"/>
</dbReference>
<sequence length="112" mass="12988">MENLILKENTKIHIFPIGEIMFVEAIEGKVNISLSSGTKVDYLKYTLKTIEEILCKDDSFFKVHRSFILNMKYVRRIEKYSEASYYAIGNSFEIPISRKCVKKLVTTLGDIK</sequence>
<dbReference type="EMBL" id="JAUSUB010000038">
    <property type="protein sequence ID" value="MDQ0273360.1"/>
    <property type="molecule type" value="Genomic_DNA"/>
</dbReference>
<reference evidence="2 3" key="1">
    <citation type="submission" date="2023-07" db="EMBL/GenBank/DDBJ databases">
        <title>Genomic Encyclopedia of Type Strains, Phase IV (KMG-IV): sequencing the most valuable type-strain genomes for metagenomic binning, comparative biology and taxonomic classification.</title>
        <authorList>
            <person name="Goeker M."/>
        </authorList>
    </citation>
    <scope>NUCLEOTIDE SEQUENCE [LARGE SCALE GENOMIC DNA]</scope>
    <source>
        <strain evidence="2 3">DSM 23494</strain>
    </source>
</reference>
<organism evidence="2 3">
    <name type="scientific">Cytobacillus purgationiresistens</name>
    <dbReference type="NCBI Taxonomy" id="863449"/>
    <lineage>
        <taxon>Bacteria</taxon>
        <taxon>Bacillati</taxon>
        <taxon>Bacillota</taxon>
        <taxon>Bacilli</taxon>
        <taxon>Bacillales</taxon>
        <taxon>Bacillaceae</taxon>
        <taxon>Cytobacillus</taxon>
    </lineage>
</organism>
<dbReference type="PANTHER" id="PTHR37299:SF1">
    <property type="entry name" value="STAGE 0 SPORULATION PROTEIN A HOMOLOG"/>
    <property type="match status" value="1"/>
</dbReference>
<dbReference type="Pfam" id="PF04397">
    <property type="entry name" value="LytTR"/>
    <property type="match status" value="1"/>
</dbReference>
<name>A0ABU0AQQ1_9BACI</name>
<dbReference type="GO" id="GO:0003677">
    <property type="term" value="F:DNA binding"/>
    <property type="evidence" value="ECO:0007669"/>
    <property type="project" value="UniProtKB-KW"/>
</dbReference>
<dbReference type="SMART" id="SM00850">
    <property type="entry name" value="LytTR"/>
    <property type="match status" value="1"/>
</dbReference>
<accession>A0ABU0AQQ1</accession>
<evidence type="ECO:0000313" key="2">
    <source>
        <dbReference type="EMBL" id="MDQ0273360.1"/>
    </source>
</evidence>
<evidence type="ECO:0000313" key="3">
    <source>
        <dbReference type="Proteomes" id="UP001238088"/>
    </source>
</evidence>
<dbReference type="InterPro" id="IPR007492">
    <property type="entry name" value="LytTR_DNA-bd_dom"/>
</dbReference>
<keyword evidence="2" id="KW-0238">DNA-binding</keyword>
<dbReference type="InterPro" id="IPR046947">
    <property type="entry name" value="LytR-like"/>
</dbReference>
<dbReference type="Gene3D" id="2.40.50.1020">
    <property type="entry name" value="LytTr DNA-binding domain"/>
    <property type="match status" value="1"/>
</dbReference>
<dbReference type="RefSeq" id="WP_307479378.1">
    <property type="nucleotide sequence ID" value="NZ_JAUSUB010000038.1"/>
</dbReference>
<dbReference type="PANTHER" id="PTHR37299">
    <property type="entry name" value="TRANSCRIPTIONAL REGULATOR-RELATED"/>
    <property type="match status" value="1"/>
</dbReference>
<dbReference type="Proteomes" id="UP001238088">
    <property type="component" value="Unassembled WGS sequence"/>
</dbReference>
<evidence type="ECO:0000259" key="1">
    <source>
        <dbReference type="PROSITE" id="PS50930"/>
    </source>
</evidence>
<keyword evidence="3" id="KW-1185">Reference proteome</keyword>
<protein>
    <submittedName>
        <fullName evidence="2">DNA-binding LytR/AlgR family response regulator</fullName>
    </submittedName>
</protein>
<comment type="caution">
    <text evidence="2">The sequence shown here is derived from an EMBL/GenBank/DDBJ whole genome shotgun (WGS) entry which is preliminary data.</text>
</comment>
<proteinExistence type="predicted"/>